<dbReference type="AlphaFoldDB" id="A0A9Q0IFD4"/>
<protein>
    <recommendedName>
        <fullName evidence="3">DUF4371 domain-containing protein</fullName>
    </recommendedName>
</protein>
<dbReference type="Proteomes" id="UP001148018">
    <property type="component" value="Unassembled WGS sequence"/>
</dbReference>
<reference evidence="1" key="1">
    <citation type="submission" date="2022-07" db="EMBL/GenBank/DDBJ databases">
        <title>Chromosome-level genome of Muraenolepis orangiensis.</title>
        <authorList>
            <person name="Kim J."/>
        </authorList>
    </citation>
    <scope>NUCLEOTIDE SEQUENCE</scope>
    <source>
        <strain evidence="1">KU_S4_2022</strain>
        <tissue evidence="1">Muscle</tissue>
    </source>
</reference>
<dbReference type="PANTHER" id="PTHR37162">
    <property type="entry name" value="HAT FAMILY DIMERISATION DOMAINCONTAINING PROTEIN-RELATED"/>
    <property type="match status" value="1"/>
</dbReference>
<dbReference type="PANTHER" id="PTHR37162:SF1">
    <property type="entry name" value="BED-TYPE DOMAIN-CONTAINING PROTEIN"/>
    <property type="match status" value="1"/>
</dbReference>
<evidence type="ECO:0000313" key="2">
    <source>
        <dbReference type="Proteomes" id="UP001148018"/>
    </source>
</evidence>
<name>A0A9Q0IFD4_9TELE</name>
<accession>A0A9Q0IFD4</accession>
<dbReference type="EMBL" id="JANIIK010000110">
    <property type="protein sequence ID" value="KAJ3596140.1"/>
    <property type="molecule type" value="Genomic_DNA"/>
</dbReference>
<gene>
    <name evidence="1" type="ORF">NHX12_002549</name>
</gene>
<proteinExistence type="predicted"/>
<sequence>MQQRWKKEQRLLCVGCHMVLLKTSMTPAACSASHVKPSRPIIVSFIDRKSHQEACVLAFIAEHSLFTPIHSLTMAPHLIKFAQEFTRDPKVTNAMSMERTTASYKLREGVGSVLQKRLVADLQRYPFSMNIDECTSSSHLKVCSVLINYYSDEAGECVTKHYHSSSMNRVNAKSLHKCIDDLFVADEISRSNVISMLSDSANYMRGKIGGI</sequence>
<keyword evidence="2" id="KW-1185">Reference proteome</keyword>
<evidence type="ECO:0008006" key="3">
    <source>
        <dbReference type="Google" id="ProtNLM"/>
    </source>
</evidence>
<organism evidence="1 2">
    <name type="scientific">Muraenolepis orangiensis</name>
    <name type="common">Patagonian moray cod</name>
    <dbReference type="NCBI Taxonomy" id="630683"/>
    <lineage>
        <taxon>Eukaryota</taxon>
        <taxon>Metazoa</taxon>
        <taxon>Chordata</taxon>
        <taxon>Craniata</taxon>
        <taxon>Vertebrata</taxon>
        <taxon>Euteleostomi</taxon>
        <taxon>Actinopterygii</taxon>
        <taxon>Neopterygii</taxon>
        <taxon>Teleostei</taxon>
        <taxon>Neoteleostei</taxon>
        <taxon>Acanthomorphata</taxon>
        <taxon>Zeiogadaria</taxon>
        <taxon>Gadariae</taxon>
        <taxon>Gadiformes</taxon>
        <taxon>Muraenolepidoidei</taxon>
        <taxon>Muraenolepididae</taxon>
        <taxon>Muraenolepis</taxon>
    </lineage>
</organism>
<dbReference type="OrthoDB" id="8950845at2759"/>
<evidence type="ECO:0000313" key="1">
    <source>
        <dbReference type="EMBL" id="KAJ3596140.1"/>
    </source>
</evidence>
<comment type="caution">
    <text evidence="1">The sequence shown here is derived from an EMBL/GenBank/DDBJ whole genome shotgun (WGS) entry which is preliminary data.</text>
</comment>